<dbReference type="SUPFAM" id="SSF53474">
    <property type="entry name" value="alpha/beta-Hydrolases"/>
    <property type="match status" value="1"/>
</dbReference>
<keyword evidence="4" id="KW-1185">Reference proteome</keyword>
<reference evidence="3 4" key="1">
    <citation type="submission" date="2020-08" db="EMBL/GenBank/DDBJ databases">
        <title>Functional genomics of gut bacteria from endangered species of beetles.</title>
        <authorList>
            <person name="Carlos-Shanley C."/>
        </authorList>
    </citation>
    <scope>NUCLEOTIDE SEQUENCE [LARGE SCALE GENOMIC DNA]</scope>
    <source>
        <strain evidence="3 4">S00070</strain>
    </source>
</reference>
<dbReference type="PANTHER" id="PTHR43265">
    <property type="entry name" value="ESTERASE ESTD"/>
    <property type="match status" value="1"/>
</dbReference>
<dbReference type="Pfam" id="PF01738">
    <property type="entry name" value="DLH"/>
    <property type="match status" value="1"/>
</dbReference>
<dbReference type="InterPro" id="IPR029058">
    <property type="entry name" value="AB_hydrolase_fold"/>
</dbReference>
<accession>A0A841ES59</accession>
<evidence type="ECO:0000256" key="1">
    <source>
        <dbReference type="SAM" id="SignalP"/>
    </source>
</evidence>
<proteinExistence type="predicted"/>
<dbReference type="Gene3D" id="3.40.50.1820">
    <property type="entry name" value="alpha/beta hydrolase"/>
    <property type="match status" value="1"/>
</dbReference>
<name>A0A841ES59_9BACT</name>
<keyword evidence="1" id="KW-0732">Signal</keyword>
<organism evidence="3 4">
    <name type="scientific">Arcicella rosea</name>
    <dbReference type="NCBI Taxonomy" id="502909"/>
    <lineage>
        <taxon>Bacteria</taxon>
        <taxon>Pseudomonadati</taxon>
        <taxon>Bacteroidota</taxon>
        <taxon>Cytophagia</taxon>
        <taxon>Cytophagales</taxon>
        <taxon>Flectobacillaceae</taxon>
        <taxon>Arcicella</taxon>
    </lineage>
</organism>
<dbReference type="PANTHER" id="PTHR43265:SF1">
    <property type="entry name" value="ESTERASE ESTD"/>
    <property type="match status" value="1"/>
</dbReference>
<sequence length="341" mass="39935">MKKTVLLLSLIFFTNLGFAQTDKLENLCQVFHIPNKKDTTTFIVFGTKEDLKIKKPLFLFRQGSQPRPLLELYQRKFYPQLPFRIKPYQKDYHFVMIQKSGTVFLADSTYMTQLEEGLKTGDPKIFTKKYQENNNLDKATEQCNQVINYLVKQPWVDTRKIVFCGGSEGFTVGANLVANYNQFITHTILFSGHAGRRFEFEIYQIRDAVKQGQIDADTAQKQIEELYKLWEDICKNPKSTDKSFGDTYYAWHSFSRKNLDNLLKIKIPLYIAYGTDDKEITIGLDYLPLDFIEKGKKNLTLKAYPNHDHQFFELKKDTSGKVIDKIYRGNEVAKEWMEWLK</sequence>
<dbReference type="EMBL" id="JACHKT010000004">
    <property type="protein sequence ID" value="MBB6002281.1"/>
    <property type="molecule type" value="Genomic_DNA"/>
</dbReference>
<feature type="chain" id="PRO_5033025537" evidence="1">
    <location>
        <begin position="20"/>
        <end position="341"/>
    </location>
</feature>
<feature type="signal peptide" evidence="1">
    <location>
        <begin position="1"/>
        <end position="19"/>
    </location>
</feature>
<comment type="caution">
    <text evidence="3">The sequence shown here is derived from an EMBL/GenBank/DDBJ whole genome shotgun (WGS) entry which is preliminary data.</text>
</comment>
<evidence type="ECO:0000313" key="3">
    <source>
        <dbReference type="EMBL" id="MBB6002281.1"/>
    </source>
</evidence>
<dbReference type="Proteomes" id="UP000524404">
    <property type="component" value="Unassembled WGS sequence"/>
</dbReference>
<dbReference type="AlphaFoldDB" id="A0A841ES59"/>
<protein>
    <submittedName>
        <fullName evidence="3">Dienelactone hydrolase</fullName>
    </submittedName>
</protein>
<keyword evidence="3" id="KW-0378">Hydrolase</keyword>
<dbReference type="GO" id="GO:0052689">
    <property type="term" value="F:carboxylic ester hydrolase activity"/>
    <property type="evidence" value="ECO:0007669"/>
    <property type="project" value="TreeGrafter"/>
</dbReference>
<evidence type="ECO:0000313" key="4">
    <source>
        <dbReference type="Proteomes" id="UP000524404"/>
    </source>
</evidence>
<gene>
    <name evidence="3" type="ORF">HNP25_000931</name>
</gene>
<dbReference type="RefSeq" id="WP_184130961.1">
    <property type="nucleotide sequence ID" value="NZ_JACHKT010000004.1"/>
</dbReference>
<dbReference type="InterPro" id="IPR002925">
    <property type="entry name" value="Dienelactn_hydro"/>
</dbReference>
<dbReference type="InterPro" id="IPR053145">
    <property type="entry name" value="AB_hydrolase_Est10"/>
</dbReference>
<feature type="domain" description="Dienelactone hydrolase" evidence="2">
    <location>
        <begin position="250"/>
        <end position="335"/>
    </location>
</feature>
<evidence type="ECO:0000259" key="2">
    <source>
        <dbReference type="Pfam" id="PF01738"/>
    </source>
</evidence>